<keyword evidence="2" id="KW-1185">Reference proteome</keyword>
<dbReference type="CDD" id="cd09272">
    <property type="entry name" value="RNase_HI_RT_Ty1"/>
    <property type="match status" value="1"/>
</dbReference>
<evidence type="ECO:0000313" key="1">
    <source>
        <dbReference type="EMBL" id="KAJ9552995.1"/>
    </source>
</evidence>
<sequence>MWRLASSEIFEPNRPILASTRASRYTSPAGHGGVDLLSDHLGQLSFHLLKKAWKQHEPKIAISHFWHNFHIRTPIRPIQKATGNGVLHNVSVVYLTENPVQHQRTKHIELDIHFVRDKVRLGAIKVLHVPTDYQYADIFTKGLPKHLFHRFRSSLCLRNLPSKTAGEC</sequence>
<comment type="caution">
    <text evidence="1">The sequence shown here is derived from an EMBL/GenBank/DDBJ whole genome shotgun (WGS) entry which is preliminary data.</text>
</comment>
<protein>
    <submittedName>
        <fullName evidence="1">Uncharacterized protein</fullName>
    </submittedName>
</protein>
<name>A0AA38WI11_9ASTR</name>
<evidence type="ECO:0000313" key="2">
    <source>
        <dbReference type="Proteomes" id="UP001172457"/>
    </source>
</evidence>
<gene>
    <name evidence="1" type="ORF">OSB04_017040</name>
</gene>
<dbReference type="Proteomes" id="UP001172457">
    <property type="component" value="Chromosome 4"/>
</dbReference>
<organism evidence="1 2">
    <name type="scientific">Centaurea solstitialis</name>
    <name type="common">yellow star-thistle</name>
    <dbReference type="NCBI Taxonomy" id="347529"/>
    <lineage>
        <taxon>Eukaryota</taxon>
        <taxon>Viridiplantae</taxon>
        <taxon>Streptophyta</taxon>
        <taxon>Embryophyta</taxon>
        <taxon>Tracheophyta</taxon>
        <taxon>Spermatophyta</taxon>
        <taxon>Magnoliopsida</taxon>
        <taxon>eudicotyledons</taxon>
        <taxon>Gunneridae</taxon>
        <taxon>Pentapetalae</taxon>
        <taxon>asterids</taxon>
        <taxon>campanulids</taxon>
        <taxon>Asterales</taxon>
        <taxon>Asteraceae</taxon>
        <taxon>Carduoideae</taxon>
        <taxon>Cardueae</taxon>
        <taxon>Centaureinae</taxon>
        <taxon>Centaurea</taxon>
    </lineage>
</organism>
<accession>A0AA38WI11</accession>
<dbReference type="EMBL" id="JARYMX010000004">
    <property type="protein sequence ID" value="KAJ9552995.1"/>
    <property type="molecule type" value="Genomic_DNA"/>
</dbReference>
<proteinExistence type="predicted"/>
<reference evidence="1" key="1">
    <citation type="submission" date="2023-03" db="EMBL/GenBank/DDBJ databases">
        <title>Chromosome-scale reference genome and RAD-based genetic map of yellow starthistle (Centaurea solstitialis) reveal putative structural variation and QTLs associated with invader traits.</title>
        <authorList>
            <person name="Reatini B."/>
            <person name="Cang F.A."/>
            <person name="Jiang Q."/>
            <person name="Mckibben M.T.W."/>
            <person name="Barker M.S."/>
            <person name="Rieseberg L.H."/>
            <person name="Dlugosch K.M."/>
        </authorList>
    </citation>
    <scope>NUCLEOTIDE SEQUENCE</scope>
    <source>
        <strain evidence="1">CAN-66</strain>
        <tissue evidence="1">Leaf</tissue>
    </source>
</reference>
<dbReference type="AlphaFoldDB" id="A0AA38WI11"/>